<dbReference type="NCBIfam" id="NF047321">
    <property type="entry name" value="SCO7613_CTERM"/>
    <property type="match status" value="1"/>
</dbReference>
<feature type="transmembrane region" description="Helical" evidence="1">
    <location>
        <begin position="1117"/>
        <end position="1135"/>
    </location>
</feature>
<feature type="transmembrane region" description="Helical" evidence="1">
    <location>
        <begin position="558"/>
        <end position="577"/>
    </location>
</feature>
<feature type="transmembrane region" description="Helical" evidence="1">
    <location>
        <begin position="584"/>
        <end position="603"/>
    </location>
</feature>
<feature type="transmembrane region" description="Helical" evidence="1">
    <location>
        <begin position="913"/>
        <end position="933"/>
    </location>
</feature>
<accession>A0ABN2QSN1</accession>
<feature type="transmembrane region" description="Helical" evidence="1">
    <location>
        <begin position="213"/>
        <end position="232"/>
    </location>
</feature>
<keyword evidence="1" id="KW-1133">Transmembrane helix</keyword>
<feature type="transmembrane region" description="Helical" evidence="1">
    <location>
        <begin position="836"/>
        <end position="856"/>
    </location>
</feature>
<evidence type="ECO:0008006" key="4">
    <source>
        <dbReference type="Google" id="ProtNLM"/>
    </source>
</evidence>
<feature type="transmembrane region" description="Helical" evidence="1">
    <location>
        <begin position="441"/>
        <end position="470"/>
    </location>
</feature>
<keyword evidence="3" id="KW-1185">Reference proteome</keyword>
<evidence type="ECO:0000256" key="1">
    <source>
        <dbReference type="SAM" id="Phobius"/>
    </source>
</evidence>
<feature type="transmembrane region" description="Helical" evidence="1">
    <location>
        <begin position="745"/>
        <end position="767"/>
    </location>
</feature>
<feature type="transmembrane region" description="Helical" evidence="1">
    <location>
        <begin position="1062"/>
        <end position="1078"/>
    </location>
</feature>
<feature type="transmembrane region" description="Helical" evidence="1">
    <location>
        <begin position="1011"/>
        <end position="1032"/>
    </location>
</feature>
<feature type="transmembrane region" description="Helical" evidence="1">
    <location>
        <begin position="689"/>
        <end position="709"/>
    </location>
</feature>
<feature type="transmembrane region" description="Helical" evidence="1">
    <location>
        <begin position="291"/>
        <end position="313"/>
    </location>
</feature>
<feature type="transmembrane region" description="Helical" evidence="1">
    <location>
        <begin position="715"/>
        <end position="733"/>
    </location>
</feature>
<dbReference type="Proteomes" id="UP001499954">
    <property type="component" value="Unassembled WGS sequence"/>
</dbReference>
<feature type="transmembrane region" description="Helical" evidence="1">
    <location>
        <begin position="381"/>
        <end position="402"/>
    </location>
</feature>
<feature type="transmembrane region" description="Helical" evidence="1">
    <location>
        <begin position="238"/>
        <end position="258"/>
    </location>
</feature>
<feature type="transmembrane region" description="Helical" evidence="1">
    <location>
        <begin position="325"/>
        <end position="344"/>
    </location>
</feature>
<feature type="transmembrane region" description="Helical" evidence="1">
    <location>
        <begin position="1084"/>
        <end position="1105"/>
    </location>
</feature>
<feature type="transmembrane region" description="Helical" evidence="1">
    <location>
        <begin position="945"/>
        <end position="966"/>
    </location>
</feature>
<evidence type="ECO:0000313" key="2">
    <source>
        <dbReference type="EMBL" id="GAA1956980.1"/>
    </source>
</evidence>
<evidence type="ECO:0000313" key="3">
    <source>
        <dbReference type="Proteomes" id="UP001499954"/>
    </source>
</evidence>
<keyword evidence="1" id="KW-0812">Transmembrane</keyword>
<name>A0ABN2QSN1_9MICO</name>
<feature type="transmembrane region" description="Helical" evidence="1">
    <location>
        <begin position="636"/>
        <end position="655"/>
    </location>
</feature>
<feature type="transmembrane region" description="Helical" evidence="1">
    <location>
        <begin position="889"/>
        <end position="906"/>
    </location>
</feature>
<feature type="transmembrane region" description="Helical" evidence="1">
    <location>
        <begin position="265"/>
        <end position="285"/>
    </location>
</feature>
<dbReference type="RefSeq" id="WP_157414214.1">
    <property type="nucleotide sequence ID" value="NZ_BAAAMK010000004.1"/>
</dbReference>
<feature type="transmembrane region" description="Helical" evidence="1">
    <location>
        <begin position="525"/>
        <end position="552"/>
    </location>
</feature>
<feature type="transmembrane region" description="Helical" evidence="1">
    <location>
        <begin position="609"/>
        <end position="627"/>
    </location>
</feature>
<sequence length="1296" mass="132113">MASTWSEQSAAYLTATNECPRCRAALASAVCANCHADLRGPEAIAVHEVSQRAASALLERERLIGALPTAVAPAAASAAPVAPAAAPAAATPVAASAAVAPVAAAVSAAAPTAAPAGAHAPAPTSGPFASAPAGVAGPPAASAPRPESQTSVQSVLAVAGAGLFAVAAIVFTFLNPEITQVVRTLVTIGVTVVFLVVAWLLRVRGVLFSAEAIGALGMVFVALDVQALAEVAPPGVSGWVFASLGTFVASAIMLAVSLATRMRTWFWSALVGLVLTPVFLGYSTGASDFGFAWAHVAAAAVALAANLLVPRAAARFGGGLRTERVTLTVLQLVATAIVLVQVPFLGNTPEREVGRILLLLALGACALVAVGTGARRFWSAFGGVLCASAVTITPLLLVDLLADSTWQITLIPLAAAVALALASFVPSIGGMLAQPLRAGALGVLLASATVGFTMTLMALMRVVVVFASSMPEPGRGTELFSDSGLYTEVASTYALAALLGLVAASIGIGVLAWRSRVDHRRGLGTWTGTGFAAVALWVAGLAVLQFIAWPALLTVTQVGLGIGVAVLAALALVVPASPLSRAGLAVRAPFIVAAHAALLEAALLSWADAAITVPLGAVIVVALLLVGRTVPVPFRVVHLAIAYAYALVLLATALGRAGVETVAVLCLTTTTAALVALAATLVRRVDARSWYAILVVTLVPFLVGIVTVLVERSGWTALSTAVIAALAVALVFTRRPGLNRFVRSAAAALIVPALSVVVVCLGAATLATSGSPVALPIIAALVAVALPLTVVLERTMLRDEIPAADAASARLWFEVGALVSAAVTVLLALVRDAAGLGTTAVVLVVLGLGAAAVRVVAGRRYGWWLAAASWTGALWCVWAIQGVAVIEPYTLPPAVAAITVSTILIARRGRGRALLASGLAVAVLPSLVALAALGSESDVAPWRTLGLLGGAMLLLGAGAVLSLGSGERMRRLRTVRPLVFATAIVAASAGAIQGVRWALGADAATWTTPVMGQVLAVAVIAAVIAGLGAVGIDASALSTGPGSAAANADADAVTGFLTANRWVGAPAFVYLALGPIFATQRDWFSIWTLWGLMAVLLVTAVVFVARDRTREPVLPPFWFVYALAWAAGVSGWSQRDLRVETFSLPLGLAVLVAGILCLRPRPEWRAPKASLDSWPVGFRGSWRLLAPGIVLTLLPSVLATATDPQLYRPIMVIAFALVLILVGSARKLAAPFILGLVVLPIENIVVFAAQIDRTVGAMPWWITLATAGAVLLAIAVGAERKTTQGRGVAARLRELE</sequence>
<feature type="transmembrane region" description="Helical" evidence="1">
    <location>
        <begin position="863"/>
        <end position="883"/>
    </location>
</feature>
<keyword evidence="1" id="KW-0472">Membrane</keyword>
<feature type="transmembrane region" description="Helical" evidence="1">
    <location>
        <begin position="180"/>
        <end position="201"/>
    </location>
</feature>
<feature type="transmembrane region" description="Helical" evidence="1">
    <location>
        <begin position="356"/>
        <end position="374"/>
    </location>
</feature>
<feature type="transmembrane region" description="Helical" evidence="1">
    <location>
        <begin position="1180"/>
        <end position="1200"/>
    </location>
</feature>
<feature type="transmembrane region" description="Helical" evidence="1">
    <location>
        <begin position="1206"/>
        <end position="1225"/>
    </location>
</feature>
<feature type="transmembrane region" description="Helical" evidence="1">
    <location>
        <begin position="1232"/>
        <end position="1251"/>
    </location>
</feature>
<feature type="transmembrane region" description="Helical" evidence="1">
    <location>
        <begin position="155"/>
        <end position="174"/>
    </location>
</feature>
<feature type="transmembrane region" description="Helical" evidence="1">
    <location>
        <begin position="490"/>
        <end position="513"/>
    </location>
</feature>
<feature type="transmembrane region" description="Helical" evidence="1">
    <location>
        <begin position="1257"/>
        <end position="1278"/>
    </location>
</feature>
<feature type="transmembrane region" description="Helical" evidence="1">
    <location>
        <begin position="811"/>
        <end position="830"/>
    </location>
</feature>
<feature type="transmembrane region" description="Helical" evidence="1">
    <location>
        <begin position="1141"/>
        <end position="1159"/>
    </location>
</feature>
<dbReference type="InterPro" id="IPR058062">
    <property type="entry name" value="SCO7613_C"/>
</dbReference>
<dbReference type="EMBL" id="BAAAMK010000004">
    <property type="protein sequence ID" value="GAA1956980.1"/>
    <property type="molecule type" value="Genomic_DNA"/>
</dbReference>
<comment type="caution">
    <text evidence="2">The sequence shown here is derived from an EMBL/GenBank/DDBJ whole genome shotgun (WGS) entry which is preliminary data.</text>
</comment>
<organism evidence="2 3">
    <name type="scientific">Agromyces allii</name>
    <dbReference type="NCBI Taxonomy" id="393607"/>
    <lineage>
        <taxon>Bacteria</taxon>
        <taxon>Bacillati</taxon>
        <taxon>Actinomycetota</taxon>
        <taxon>Actinomycetes</taxon>
        <taxon>Micrococcales</taxon>
        <taxon>Microbacteriaceae</taxon>
        <taxon>Agromyces</taxon>
    </lineage>
</organism>
<proteinExistence type="predicted"/>
<feature type="transmembrane region" description="Helical" evidence="1">
    <location>
        <begin position="773"/>
        <end position="791"/>
    </location>
</feature>
<gene>
    <name evidence="2" type="ORF">GCM10009717_24100</name>
</gene>
<feature type="transmembrane region" description="Helical" evidence="1">
    <location>
        <begin position="408"/>
        <end position="429"/>
    </location>
</feature>
<feature type="transmembrane region" description="Helical" evidence="1">
    <location>
        <begin position="978"/>
        <end position="999"/>
    </location>
</feature>
<reference evidence="2 3" key="1">
    <citation type="journal article" date="2019" name="Int. J. Syst. Evol. Microbiol.">
        <title>The Global Catalogue of Microorganisms (GCM) 10K type strain sequencing project: providing services to taxonomists for standard genome sequencing and annotation.</title>
        <authorList>
            <consortium name="The Broad Institute Genomics Platform"/>
            <consortium name="The Broad Institute Genome Sequencing Center for Infectious Disease"/>
            <person name="Wu L."/>
            <person name="Ma J."/>
        </authorList>
    </citation>
    <scope>NUCLEOTIDE SEQUENCE [LARGE SCALE GENOMIC DNA]</scope>
    <source>
        <strain evidence="2 3">JCM 13584</strain>
    </source>
</reference>
<protein>
    <recommendedName>
        <fullName evidence="4">DUF2157 domain-containing protein</fullName>
    </recommendedName>
</protein>
<feature type="transmembrane region" description="Helical" evidence="1">
    <location>
        <begin position="661"/>
        <end position="682"/>
    </location>
</feature>